<feature type="domain" description="Outer membrane protein beta-barrel" evidence="1">
    <location>
        <begin position="99"/>
        <end position="263"/>
    </location>
</feature>
<protein>
    <submittedName>
        <fullName evidence="2">PorT family protein</fullName>
    </submittedName>
</protein>
<proteinExistence type="predicted"/>
<keyword evidence="3" id="KW-1185">Reference proteome</keyword>
<comment type="caution">
    <text evidence="2">The sequence shown here is derived from an EMBL/GenBank/DDBJ whole genome shotgun (WGS) entry which is preliminary data.</text>
</comment>
<dbReference type="Pfam" id="PF13568">
    <property type="entry name" value="OMP_b-brl_2"/>
    <property type="match status" value="1"/>
</dbReference>
<dbReference type="Proteomes" id="UP000321168">
    <property type="component" value="Unassembled WGS sequence"/>
</dbReference>
<gene>
    <name evidence="2" type="ORF">FRX97_06645</name>
</gene>
<evidence type="ECO:0000313" key="3">
    <source>
        <dbReference type="Proteomes" id="UP000321168"/>
    </source>
</evidence>
<evidence type="ECO:0000259" key="1">
    <source>
        <dbReference type="Pfam" id="PF13568"/>
    </source>
</evidence>
<dbReference type="AlphaFoldDB" id="A0A5C6V064"/>
<dbReference type="InterPro" id="IPR025665">
    <property type="entry name" value="Beta-barrel_OMP_2"/>
</dbReference>
<sequence>MGKKLGNSASFNLSHSLKLPSWVAWNNSLSILKTFALKDWLSILASKRLFSQDTNPMKKQAINTLTQNFMIMSQFKPAKFLKISAIATLMLLIYLPSKAQDKPFRLGLHFSPNFGWLKTDSDQFENDGSVFNYSYGLITELNFGANNNYALLSGLNVFNQSGAIKSGDTLQVKQKVQFIELPTVIKLKSNEVGYMTYFGKFGLSNKFKIAGEQEVGDSKINNKSDLLFFSASLLVGIGAEYNLSGNTSFVAGLDFHNGFTNLYKKKADEPSVKPYNITVSLGILF</sequence>
<dbReference type="EMBL" id="VORB01000005">
    <property type="protein sequence ID" value="TXC78887.1"/>
    <property type="molecule type" value="Genomic_DNA"/>
</dbReference>
<reference evidence="2 3" key="1">
    <citation type="submission" date="2019-08" db="EMBL/GenBank/DDBJ databases">
        <title>Genome of Luteibaculum oceani JCM 18817.</title>
        <authorList>
            <person name="Bowman J.P."/>
        </authorList>
    </citation>
    <scope>NUCLEOTIDE SEQUENCE [LARGE SCALE GENOMIC DNA]</scope>
    <source>
        <strain evidence="2 3">JCM 18817</strain>
    </source>
</reference>
<dbReference type="OrthoDB" id="1466992at2"/>
<organism evidence="2 3">
    <name type="scientific">Luteibaculum oceani</name>
    <dbReference type="NCBI Taxonomy" id="1294296"/>
    <lineage>
        <taxon>Bacteria</taxon>
        <taxon>Pseudomonadati</taxon>
        <taxon>Bacteroidota</taxon>
        <taxon>Flavobacteriia</taxon>
        <taxon>Flavobacteriales</taxon>
        <taxon>Luteibaculaceae</taxon>
        <taxon>Luteibaculum</taxon>
    </lineage>
</organism>
<accession>A0A5C6V064</accession>
<evidence type="ECO:0000313" key="2">
    <source>
        <dbReference type="EMBL" id="TXC78887.1"/>
    </source>
</evidence>
<name>A0A5C6V064_9FLAO</name>